<organism evidence="2 3">
    <name type="scientific">Botrimarina colliarenosi</name>
    <dbReference type="NCBI Taxonomy" id="2528001"/>
    <lineage>
        <taxon>Bacteria</taxon>
        <taxon>Pseudomonadati</taxon>
        <taxon>Planctomycetota</taxon>
        <taxon>Planctomycetia</taxon>
        <taxon>Pirellulales</taxon>
        <taxon>Lacipirellulaceae</taxon>
        <taxon>Botrimarina</taxon>
    </lineage>
</organism>
<keyword evidence="1" id="KW-1133">Transmembrane helix</keyword>
<evidence type="ECO:0000313" key="3">
    <source>
        <dbReference type="Proteomes" id="UP000317421"/>
    </source>
</evidence>
<evidence type="ECO:0000313" key="2">
    <source>
        <dbReference type="EMBL" id="TWT99550.1"/>
    </source>
</evidence>
<feature type="transmembrane region" description="Helical" evidence="1">
    <location>
        <begin position="65"/>
        <end position="91"/>
    </location>
</feature>
<name>A0A5C6AJH5_9BACT</name>
<comment type="caution">
    <text evidence="2">The sequence shown here is derived from an EMBL/GenBank/DDBJ whole genome shotgun (WGS) entry which is preliminary data.</text>
</comment>
<evidence type="ECO:0000256" key="1">
    <source>
        <dbReference type="SAM" id="Phobius"/>
    </source>
</evidence>
<reference evidence="2 3" key="1">
    <citation type="submission" date="2019-02" db="EMBL/GenBank/DDBJ databases">
        <title>Deep-cultivation of Planctomycetes and their phenomic and genomic characterization uncovers novel biology.</title>
        <authorList>
            <person name="Wiegand S."/>
            <person name="Jogler M."/>
            <person name="Boedeker C."/>
            <person name="Pinto D."/>
            <person name="Vollmers J."/>
            <person name="Rivas-Marin E."/>
            <person name="Kohn T."/>
            <person name="Peeters S.H."/>
            <person name="Heuer A."/>
            <person name="Rast P."/>
            <person name="Oberbeckmann S."/>
            <person name="Bunk B."/>
            <person name="Jeske O."/>
            <person name="Meyerdierks A."/>
            <person name="Storesund J.E."/>
            <person name="Kallscheuer N."/>
            <person name="Luecker S."/>
            <person name="Lage O.M."/>
            <person name="Pohl T."/>
            <person name="Merkel B.J."/>
            <person name="Hornburger P."/>
            <person name="Mueller R.-W."/>
            <person name="Bruemmer F."/>
            <person name="Labrenz M."/>
            <person name="Spormann A.M."/>
            <person name="Op Den Camp H."/>
            <person name="Overmann J."/>
            <person name="Amann R."/>
            <person name="Jetten M.S.M."/>
            <person name="Mascher T."/>
            <person name="Medema M.H."/>
            <person name="Devos D.P."/>
            <person name="Kaster A.-K."/>
            <person name="Ovreas L."/>
            <person name="Rohde M."/>
            <person name="Galperin M.Y."/>
            <person name="Jogler C."/>
        </authorList>
    </citation>
    <scope>NUCLEOTIDE SEQUENCE [LARGE SCALE GENOMIC DNA]</scope>
    <source>
        <strain evidence="2 3">Pla108</strain>
    </source>
</reference>
<gene>
    <name evidence="2" type="ORF">Pla108_04930</name>
</gene>
<proteinExistence type="predicted"/>
<dbReference type="Proteomes" id="UP000317421">
    <property type="component" value="Unassembled WGS sequence"/>
</dbReference>
<keyword evidence="3" id="KW-1185">Reference proteome</keyword>
<feature type="transmembrane region" description="Helical" evidence="1">
    <location>
        <begin position="32"/>
        <end position="53"/>
    </location>
</feature>
<protein>
    <recommendedName>
        <fullName evidence="4">DUF3566 domain-containing protein</fullName>
    </recommendedName>
</protein>
<accession>A0A5C6AJH5</accession>
<evidence type="ECO:0008006" key="4">
    <source>
        <dbReference type="Google" id="ProtNLM"/>
    </source>
</evidence>
<keyword evidence="1" id="KW-0472">Membrane</keyword>
<keyword evidence="1" id="KW-0812">Transmembrane</keyword>
<dbReference type="EMBL" id="SJPR01000001">
    <property type="protein sequence ID" value="TWT99550.1"/>
    <property type="molecule type" value="Genomic_DNA"/>
</dbReference>
<dbReference type="AlphaFoldDB" id="A0A5C6AJH5"/>
<sequence length="104" mass="11022">MQEADFDSTQPATTRATTAEFAYMHPLQAGKVVGLIYAFLALIFVPFLILIILGKGGPDAVGEIIGAAAMMLIYPLVGFLGGVVIASLYNFAAKQIGGFRIDLK</sequence>